<dbReference type="EMBL" id="FNFV01000001">
    <property type="protein sequence ID" value="SDK11070.1"/>
    <property type="molecule type" value="Genomic_DNA"/>
</dbReference>
<organism evidence="2 3">
    <name type="scientific">Meinhardsimonia xiamenensis</name>
    <dbReference type="NCBI Taxonomy" id="990712"/>
    <lineage>
        <taxon>Bacteria</taxon>
        <taxon>Pseudomonadati</taxon>
        <taxon>Pseudomonadota</taxon>
        <taxon>Alphaproteobacteria</taxon>
        <taxon>Rhodobacterales</taxon>
        <taxon>Paracoccaceae</taxon>
        <taxon>Meinhardsimonia</taxon>
    </lineage>
</organism>
<dbReference type="PANTHER" id="PTHR37421">
    <property type="entry name" value="UPF0260 PROTEIN YCGN"/>
    <property type="match status" value="1"/>
</dbReference>
<dbReference type="AlphaFoldDB" id="A0A1G8ZA60"/>
<evidence type="ECO:0000313" key="2">
    <source>
        <dbReference type="EMBL" id="SDK11070.1"/>
    </source>
</evidence>
<dbReference type="PANTHER" id="PTHR37421:SF1">
    <property type="entry name" value="UPF0260 PROTEIN YCGN"/>
    <property type="match status" value="1"/>
</dbReference>
<comment type="similarity">
    <text evidence="1">Belongs to the UPF0260 family.</text>
</comment>
<keyword evidence="3" id="KW-1185">Reference proteome</keyword>
<accession>A0A1G8ZA60</accession>
<evidence type="ECO:0000313" key="3">
    <source>
        <dbReference type="Proteomes" id="UP000199328"/>
    </source>
</evidence>
<evidence type="ECO:0000256" key="1">
    <source>
        <dbReference type="HAMAP-Rule" id="MF_00676"/>
    </source>
</evidence>
<dbReference type="HAMAP" id="MF_00676">
    <property type="entry name" value="UPF0260"/>
    <property type="match status" value="1"/>
</dbReference>
<dbReference type="InterPro" id="IPR005358">
    <property type="entry name" value="Puta_zinc/iron-chelating_dom"/>
</dbReference>
<reference evidence="3" key="1">
    <citation type="submission" date="2016-10" db="EMBL/GenBank/DDBJ databases">
        <authorList>
            <person name="Varghese N."/>
            <person name="Submissions S."/>
        </authorList>
    </citation>
    <scope>NUCLEOTIDE SEQUENCE [LARGE SCALE GENOMIC DNA]</scope>
    <source>
        <strain evidence="3">CGMCC 1.10789</strain>
    </source>
</reference>
<dbReference type="STRING" id="990712.SAMN05216257_101613"/>
<dbReference type="PIRSF" id="PIRSF006173">
    <property type="entry name" value="UCP006173"/>
    <property type="match status" value="1"/>
</dbReference>
<dbReference type="InterPro" id="IPR008228">
    <property type="entry name" value="UCP006173"/>
</dbReference>
<sequence length="165" mass="19227">MAGNLRSMRRDPINREGLRPRFWERVPLARMTRAEWEALCDGCGKCCLNKLEDPDMREVALTRIACRLYDDETCRCAHYENRRQIVPDCVVLTPENIARNAYWMPATCAYRLLWEGRPLPDWHPLISGRPESVIEAGVAAHRWTLPELDVPEEEWEDHIIEEPGT</sequence>
<name>A0A1G8ZA60_9RHOB</name>
<dbReference type="NCBIfam" id="NF003507">
    <property type="entry name" value="PRK05170.2-5"/>
    <property type="match status" value="1"/>
</dbReference>
<dbReference type="NCBIfam" id="NF003501">
    <property type="entry name" value="PRK05170.1-5"/>
    <property type="match status" value="1"/>
</dbReference>
<proteinExistence type="inferred from homology"/>
<gene>
    <name evidence="2" type="ORF">SAMN05216257_101613</name>
</gene>
<protein>
    <recommendedName>
        <fullName evidence="1">UPF0260 protein SAMN05216257_101613</fullName>
    </recommendedName>
</protein>
<dbReference type="RefSeq" id="WP_245656880.1">
    <property type="nucleotide sequence ID" value="NZ_FNFV01000001.1"/>
</dbReference>
<dbReference type="Pfam" id="PF03692">
    <property type="entry name" value="CxxCxxCC"/>
    <property type="match status" value="1"/>
</dbReference>
<dbReference type="Proteomes" id="UP000199328">
    <property type="component" value="Unassembled WGS sequence"/>
</dbReference>